<accession>R4TIS9</accession>
<organism evidence="1 2">
    <name type="scientific">Amycolatopsis keratiniphila</name>
    <dbReference type="NCBI Taxonomy" id="129921"/>
    <lineage>
        <taxon>Bacteria</taxon>
        <taxon>Bacillati</taxon>
        <taxon>Actinomycetota</taxon>
        <taxon>Actinomycetes</taxon>
        <taxon>Pseudonocardiales</taxon>
        <taxon>Pseudonocardiaceae</taxon>
        <taxon>Amycolatopsis</taxon>
        <taxon>Amycolatopsis japonica group</taxon>
    </lineage>
</organism>
<gene>
    <name evidence="1" type="ORF">AORI_7556</name>
</gene>
<dbReference type="EMBL" id="CP003410">
    <property type="protein sequence ID" value="AGM10138.1"/>
    <property type="molecule type" value="Genomic_DNA"/>
</dbReference>
<name>R4TIS9_9PSEU</name>
<reference evidence="1 2" key="1">
    <citation type="journal article" date="2013" name="BMC Genomics">
        <title>ContigScape: a Cytoscape plugin facilitating microbial genome gap closing.</title>
        <authorList>
            <person name="Tang B."/>
            <person name="Wang Q."/>
            <person name="Yang M."/>
            <person name="Xie F."/>
            <person name="Zhu Y."/>
            <person name="Zhuo Y."/>
            <person name="Wang S."/>
            <person name="Gao H."/>
            <person name="Ding X."/>
            <person name="Zhang L."/>
            <person name="Zhao G."/>
            <person name="Zheng H."/>
        </authorList>
    </citation>
    <scope>NUCLEOTIDE SEQUENCE [LARGE SCALE GENOMIC DNA]</scope>
    <source>
        <strain evidence="1 2">HCCB10007</strain>
    </source>
</reference>
<dbReference type="PATRIC" id="fig|1156913.3.peg.7704"/>
<dbReference type="Proteomes" id="UP000013968">
    <property type="component" value="Chromosome"/>
</dbReference>
<evidence type="ECO:0000313" key="1">
    <source>
        <dbReference type="EMBL" id="AGM10138.1"/>
    </source>
</evidence>
<dbReference type="AlphaFoldDB" id="R4TIS9"/>
<evidence type="ECO:0000313" key="2">
    <source>
        <dbReference type="Proteomes" id="UP000013968"/>
    </source>
</evidence>
<protein>
    <submittedName>
        <fullName evidence="1">Uncharacterized protein</fullName>
    </submittedName>
</protein>
<keyword evidence="2" id="KW-1185">Reference proteome</keyword>
<dbReference type="HOGENOM" id="CLU_1387726_0_0_11"/>
<proteinExistence type="predicted"/>
<dbReference type="KEGG" id="aoi:AORI_7556"/>
<sequence>MSSFHYRETASAPGVWAHELHATAPLYPLAEVVDEIAELTGRTGVPMTAYALTTGHGSSWIRLVRDPSVSHGTPDPDDCERAARELVAGGRWRSGGRLVRSAVMVAVGLREGYAPGNRLHTYDAYRTLHERARSVWSGMPVELISARLKADGTVRTYREPGVVTICQPDDLPVHATIAHAFAQRRFVVHDWLADHTTAFGRVAPEATR</sequence>
<dbReference type="RefSeq" id="WP_016337817.1">
    <property type="nucleotide sequence ID" value="NC_021252.1"/>
</dbReference>